<dbReference type="Proteomes" id="UP000349468">
    <property type="component" value="Unassembled WGS sequence"/>
</dbReference>
<reference evidence="1 2" key="1">
    <citation type="submission" date="2019-09" db="EMBL/GenBank/DDBJ databases">
        <authorList>
            <person name="Chandra G."/>
            <person name="Truman W A."/>
        </authorList>
    </citation>
    <scope>NUCLEOTIDE SEQUENCE [LARGE SCALE GENOMIC DNA]</scope>
    <source>
        <strain evidence="1">PS870</strain>
    </source>
</reference>
<evidence type="ECO:0000313" key="1">
    <source>
        <dbReference type="EMBL" id="VVP61501.1"/>
    </source>
</evidence>
<sequence length="95" mass="10413">MRRRSQLKRGALYTCNPLLPDTAGSARRLPGLPVSAPRVSGGCKNWVRPLRVFDGDDEQIALGGEVEMSHGVHCASFLLCTCTTGMERISPCQRR</sequence>
<proteinExistence type="predicted"/>
<evidence type="ECO:0000313" key="2">
    <source>
        <dbReference type="Proteomes" id="UP000349468"/>
    </source>
</evidence>
<dbReference type="EMBL" id="CABVIK010000035">
    <property type="protein sequence ID" value="VVP61501.1"/>
    <property type="molecule type" value="Genomic_DNA"/>
</dbReference>
<protein>
    <submittedName>
        <fullName evidence="1">Uncharacterized protein</fullName>
    </submittedName>
</protein>
<organism evidence="1 2">
    <name type="scientific">Pseudomonas fluorescens</name>
    <dbReference type="NCBI Taxonomy" id="294"/>
    <lineage>
        <taxon>Bacteria</taxon>
        <taxon>Pseudomonadati</taxon>
        <taxon>Pseudomonadota</taxon>
        <taxon>Gammaproteobacteria</taxon>
        <taxon>Pseudomonadales</taxon>
        <taxon>Pseudomonadaceae</taxon>
        <taxon>Pseudomonas</taxon>
    </lineage>
</organism>
<accession>A0A5E7QHL2</accession>
<name>A0A5E7QHL2_PSEFL</name>
<dbReference type="AlphaFoldDB" id="A0A5E7QHL2"/>
<gene>
    <name evidence="1" type="ORF">PS870_06362</name>
</gene>